<gene>
    <name evidence="6" type="ORF">NLJ89_g8414</name>
</gene>
<proteinExistence type="inferred from homology"/>
<accession>A0A9W8JUH0</accession>
<dbReference type="Gene3D" id="3.30.470.160">
    <property type="entry name" value="Inositol polyphosphate kinase"/>
    <property type="match status" value="1"/>
</dbReference>
<dbReference type="GO" id="GO:0008440">
    <property type="term" value="F:inositol-1,4,5-trisphosphate 3-kinase activity"/>
    <property type="evidence" value="ECO:0007669"/>
    <property type="project" value="TreeGrafter"/>
</dbReference>
<evidence type="ECO:0000256" key="5">
    <source>
        <dbReference type="SAM" id="MobiDB-lite"/>
    </source>
</evidence>
<comment type="similarity">
    <text evidence="1 4">Belongs to the inositol phosphokinase (IPK) family.</text>
</comment>
<dbReference type="EMBL" id="JANKHO010001135">
    <property type="protein sequence ID" value="KAJ3503479.1"/>
    <property type="molecule type" value="Genomic_DNA"/>
</dbReference>
<dbReference type="Proteomes" id="UP001148786">
    <property type="component" value="Unassembled WGS sequence"/>
</dbReference>
<dbReference type="PANTHER" id="PTHR12400:SF108">
    <property type="entry name" value="KINASE"/>
    <property type="match status" value="1"/>
</dbReference>
<reference evidence="6" key="1">
    <citation type="submission" date="2022-07" db="EMBL/GenBank/DDBJ databases">
        <title>Genome Sequence of Agrocybe chaxingu.</title>
        <authorList>
            <person name="Buettner E."/>
        </authorList>
    </citation>
    <scope>NUCLEOTIDE SEQUENCE</scope>
    <source>
        <strain evidence="6">MP-N11</strain>
    </source>
</reference>
<dbReference type="Pfam" id="PF03770">
    <property type="entry name" value="IPK"/>
    <property type="match status" value="1"/>
</dbReference>
<dbReference type="InterPro" id="IPR038286">
    <property type="entry name" value="IPK_sf"/>
</dbReference>
<dbReference type="GO" id="GO:0000824">
    <property type="term" value="F:inositol-1,4,5,6-tetrakisphosphate 3-kinase activity"/>
    <property type="evidence" value="ECO:0007669"/>
    <property type="project" value="TreeGrafter"/>
</dbReference>
<keyword evidence="2 4" id="KW-0808">Transferase</keyword>
<evidence type="ECO:0000313" key="7">
    <source>
        <dbReference type="Proteomes" id="UP001148786"/>
    </source>
</evidence>
<keyword evidence="7" id="KW-1185">Reference proteome</keyword>
<dbReference type="PANTHER" id="PTHR12400">
    <property type="entry name" value="INOSITOL POLYPHOSPHATE KINASE"/>
    <property type="match status" value="1"/>
</dbReference>
<keyword evidence="3 4" id="KW-0418">Kinase</keyword>
<dbReference type="AlphaFoldDB" id="A0A9W8JUH0"/>
<sequence length="344" mass="37666">MDTPTTQRLASQVGGHAGVMTTADGSLLIKPALPRELQFYQALQQDPALEVLREFTPRFLGTLKLEGKVDPVKIDNLAEAVLEPAGAEKDMYSVKSRRDRRADHCVRYLQSLVLENLSFSFLKPNILDVKLGTILYDETASPEKVARMEKAARATTSFEKGIRLTGFQVYDNITSQPVNTPKAYGKSIKASELGEGVAKFFPVGLSATEPSAEPTPSSGLPRETLIPVLSAIREEIEAIREAFASLELRMVGGSLLIVYEADWTRADEAIKKYLEGEEEEDEDEEGDEEDEESSKPKSGPPFTVKLIDFAHTSVVPGKGPDEGVLLGMDTVLNLLDARLAEITP</sequence>
<evidence type="ECO:0000313" key="6">
    <source>
        <dbReference type="EMBL" id="KAJ3503479.1"/>
    </source>
</evidence>
<dbReference type="SUPFAM" id="SSF56104">
    <property type="entry name" value="SAICAR synthase-like"/>
    <property type="match status" value="1"/>
</dbReference>
<comment type="caution">
    <text evidence="6">The sequence shown here is derived from an EMBL/GenBank/DDBJ whole genome shotgun (WGS) entry which is preliminary data.</text>
</comment>
<evidence type="ECO:0000256" key="3">
    <source>
        <dbReference type="ARBA" id="ARBA00022777"/>
    </source>
</evidence>
<dbReference type="GO" id="GO:0046854">
    <property type="term" value="P:phosphatidylinositol phosphate biosynthetic process"/>
    <property type="evidence" value="ECO:0007669"/>
    <property type="project" value="TreeGrafter"/>
</dbReference>
<evidence type="ECO:0000256" key="1">
    <source>
        <dbReference type="ARBA" id="ARBA00007374"/>
    </source>
</evidence>
<protein>
    <recommendedName>
        <fullName evidence="4">Kinase</fullName>
        <ecNumber evidence="4">2.7.-.-</ecNumber>
    </recommendedName>
</protein>
<dbReference type="OrthoDB" id="338650at2759"/>
<dbReference type="GO" id="GO:0005634">
    <property type="term" value="C:nucleus"/>
    <property type="evidence" value="ECO:0007669"/>
    <property type="project" value="TreeGrafter"/>
</dbReference>
<feature type="region of interest" description="Disordered" evidence="5">
    <location>
        <begin position="275"/>
        <end position="302"/>
    </location>
</feature>
<name>A0A9W8JUH0_9AGAR</name>
<dbReference type="InterPro" id="IPR005522">
    <property type="entry name" value="IPK"/>
</dbReference>
<evidence type="ECO:0000256" key="4">
    <source>
        <dbReference type="RuleBase" id="RU363090"/>
    </source>
</evidence>
<evidence type="ECO:0000256" key="2">
    <source>
        <dbReference type="ARBA" id="ARBA00022679"/>
    </source>
</evidence>
<dbReference type="GO" id="GO:0032958">
    <property type="term" value="P:inositol phosphate biosynthetic process"/>
    <property type="evidence" value="ECO:0007669"/>
    <property type="project" value="InterPro"/>
</dbReference>
<dbReference type="GO" id="GO:0005737">
    <property type="term" value="C:cytoplasm"/>
    <property type="evidence" value="ECO:0007669"/>
    <property type="project" value="TreeGrafter"/>
</dbReference>
<dbReference type="EC" id="2.7.-.-" evidence="4"/>
<feature type="compositionally biased region" description="Acidic residues" evidence="5">
    <location>
        <begin position="276"/>
        <end position="292"/>
    </location>
</feature>
<organism evidence="6 7">
    <name type="scientific">Agrocybe chaxingu</name>
    <dbReference type="NCBI Taxonomy" id="84603"/>
    <lineage>
        <taxon>Eukaryota</taxon>
        <taxon>Fungi</taxon>
        <taxon>Dikarya</taxon>
        <taxon>Basidiomycota</taxon>
        <taxon>Agaricomycotina</taxon>
        <taxon>Agaricomycetes</taxon>
        <taxon>Agaricomycetidae</taxon>
        <taxon>Agaricales</taxon>
        <taxon>Agaricineae</taxon>
        <taxon>Strophariaceae</taxon>
        <taxon>Agrocybe</taxon>
    </lineage>
</organism>